<proteinExistence type="predicted"/>
<dbReference type="AlphaFoldDB" id="A0A0E9MNV6"/>
<reference evidence="1 2" key="1">
    <citation type="submission" date="2015-04" db="EMBL/GenBank/DDBJ databases">
        <title>Whole genome shotgun sequence of Sphingomonas changbaiensis NBRC 104936.</title>
        <authorList>
            <person name="Katano-Makiyama Y."/>
            <person name="Hosoyama A."/>
            <person name="Hashimoto M."/>
            <person name="Noguchi M."/>
            <person name="Tsuchikane K."/>
            <person name="Ohji S."/>
            <person name="Yamazoe A."/>
            <person name="Ichikawa N."/>
            <person name="Kimura A."/>
            <person name="Fujita N."/>
        </authorList>
    </citation>
    <scope>NUCLEOTIDE SEQUENCE [LARGE SCALE GENOMIC DNA]</scope>
    <source>
        <strain evidence="1 2">NBRC 104936</strain>
    </source>
</reference>
<name>A0A0E9MNV6_9SPHN</name>
<accession>A0A0E9MNV6</accession>
<dbReference type="STRING" id="1219043.SCH01S_28_00950"/>
<gene>
    <name evidence="1" type="ORF">SCH01S_28_00950</name>
</gene>
<dbReference type="Proteomes" id="UP000033202">
    <property type="component" value="Unassembled WGS sequence"/>
</dbReference>
<protein>
    <recommendedName>
        <fullName evidence="3">Transposase</fullName>
    </recommendedName>
</protein>
<sequence length="60" mass="6643">MDGQTTLERAFILAETGSCRTVSDIRTQLKKEQRDSVDAHLAGSVIQRQLKERLTAKLAG</sequence>
<evidence type="ECO:0000313" key="1">
    <source>
        <dbReference type="EMBL" id="GAO39234.1"/>
    </source>
</evidence>
<keyword evidence="2" id="KW-1185">Reference proteome</keyword>
<evidence type="ECO:0008006" key="3">
    <source>
        <dbReference type="Google" id="ProtNLM"/>
    </source>
</evidence>
<evidence type="ECO:0000313" key="2">
    <source>
        <dbReference type="Proteomes" id="UP000033202"/>
    </source>
</evidence>
<dbReference type="EMBL" id="BBWU01000028">
    <property type="protein sequence ID" value="GAO39234.1"/>
    <property type="molecule type" value="Genomic_DNA"/>
</dbReference>
<comment type="caution">
    <text evidence="1">The sequence shown here is derived from an EMBL/GenBank/DDBJ whole genome shotgun (WGS) entry which is preliminary data.</text>
</comment>
<organism evidence="1 2">
    <name type="scientific">Sphingomonas changbaiensis NBRC 104936</name>
    <dbReference type="NCBI Taxonomy" id="1219043"/>
    <lineage>
        <taxon>Bacteria</taxon>
        <taxon>Pseudomonadati</taxon>
        <taxon>Pseudomonadota</taxon>
        <taxon>Alphaproteobacteria</taxon>
        <taxon>Sphingomonadales</taxon>
        <taxon>Sphingomonadaceae</taxon>
        <taxon>Sphingomonas</taxon>
    </lineage>
</organism>